<dbReference type="EMBL" id="FQZF01000011">
    <property type="protein sequence ID" value="SHJ31297.1"/>
    <property type="molecule type" value="Genomic_DNA"/>
</dbReference>
<keyword evidence="4" id="KW-1185">Reference proteome</keyword>
<organism evidence="3 4">
    <name type="scientific">Muricoccus roseus</name>
    <dbReference type="NCBI Taxonomy" id="198092"/>
    <lineage>
        <taxon>Bacteria</taxon>
        <taxon>Pseudomonadati</taxon>
        <taxon>Pseudomonadota</taxon>
        <taxon>Alphaproteobacteria</taxon>
        <taxon>Acetobacterales</taxon>
        <taxon>Roseomonadaceae</taxon>
        <taxon>Muricoccus</taxon>
    </lineage>
</organism>
<dbReference type="Proteomes" id="UP000184387">
    <property type="component" value="Unassembled WGS sequence"/>
</dbReference>
<evidence type="ECO:0000256" key="1">
    <source>
        <dbReference type="SAM" id="Coils"/>
    </source>
</evidence>
<feature type="transmembrane region" description="Helical" evidence="2">
    <location>
        <begin position="262"/>
        <end position="284"/>
    </location>
</feature>
<reference evidence="3 4" key="1">
    <citation type="submission" date="2016-11" db="EMBL/GenBank/DDBJ databases">
        <authorList>
            <person name="Jaros S."/>
            <person name="Januszkiewicz K."/>
            <person name="Wedrychowicz H."/>
        </authorList>
    </citation>
    <scope>NUCLEOTIDE SEQUENCE [LARGE SCALE GENOMIC DNA]</scope>
    <source>
        <strain evidence="3 4">DSM 14916</strain>
    </source>
</reference>
<evidence type="ECO:0000256" key="2">
    <source>
        <dbReference type="SAM" id="Phobius"/>
    </source>
</evidence>
<sequence>MDDRVIREIQGRMRGGIFDPEVAEKQKKETERAYEQQQRTAERTYDRIADYAGDTFADIFLDTEGGWDQTMKRLERTAVATFARIAFEAAARPIIMPVIQSFQGVMGGGQAVPGGTASTLMGGVATSGAPQAVQPNGFSAREVGGLFDSSFFGGTQKFSDGLVGRFDRFAQTNIGGFLDRPLYTVGTDTSAAVFPGEAAQFSTDVSIGQAAGGAVGVIGGAWGIYSGIQQGGAKGAANVVSGTAGLAGGAATLAGGAAAGGIIGAVATVAPYIAAIAAIVAMMLPAQKPSDKTQTSTVDFSTDGMTAGGLTGDRYSKDNAETATNIATALQDLANKIGESYGFTAGGRMLVAAGSRDGLVLQHGAAGYRFSNDEAGVSGLLKKATSLILEENAPALSKDLATTYATVGASDPDKLIAALDWTNTVYKELNKTSEELAGSTNQFAEAMKALRTPFDEVIAKAKEFGLATETIAERQKEATDKLIKERDQTLQDIFTNISDRVLVATGGDTFDRQMQVYYRQQDAQRRAMEEQVRQLGAGANVVQDVLRAMVGAMEAEAEAMARQNEGALLTQERDALRGLSSQGNVLTTFLNREALTDASPQQQFLAAQETYRAALERASQAEAHNADLGSVTSAASELLKATGSFYGEGAEAALIRTGVTNQVRALGADLGLPGFSDSAKVEQTLNRWIEVSTDSTAALEGLRDEVNQLREEMRLHRIDRVDDRAVRSDDEFLRPRAA</sequence>
<gene>
    <name evidence="3" type="ORF">SAMN02745194_02284</name>
</gene>
<dbReference type="RefSeq" id="WP_073134764.1">
    <property type="nucleotide sequence ID" value="NZ_FQZF01000011.1"/>
</dbReference>
<feature type="coiled-coil region" evidence="1">
    <location>
        <begin position="692"/>
        <end position="719"/>
    </location>
</feature>
<protein>
    <submittedName>
        <fullName evidence="3">Uncharacterized protein</fullName>
    </submittedName>
</protein>
<accession>A0A1M6IA80</accession>
<dbReference type="STRING" id="198092.SAMN02745194_02284"/>
<proteinExistence type="predicted"/>
<keyword evidence="1" id="KW-0175">Coiled coil</keyword>
<evidence type="ECO:0000313" key="4">
    <source>
        <dbReference type="Proteomes" id="UP000184387"/>
    </source>
</evidence>
<keyword evidence="2" id="KW-0472">Membrane</keyword>
<dbReference type="AlphaFoldDB" id="A0A1M6IA80"/>
<keyword evidence="2" id="KW-1133">Transmembrane helix</keyword>
<keyword evidence="2" id="KW-0812">Transmembrane</keyword>
<name>A0A1M6IA80_9PROT</name>
<evidence type="ECO:0000313" key="3">
    <source>
        <dbReference type="EMBL" id="SHJ31297.1"/>
    </source>
</evidence>